<dbReference type="GO" id="GO:1990077">
    <property type="term" value="C:primosome complex"/>
    <property type="evidence" value="ECO:0007669"/>
    <property type="project" value="UniProtKB-KW"/>
</dbReference>
<evidence type="ECO:0000256" key="4">
    <source>
        <dbReference type="ARBA" id="ARBA00022741"/>
    </source>
</evidence>
<dbReference type="SUPFAM" id="SSF48024">
    <property type="entry name" value="N-terminal domain of DnaB helicase"/>
    <property type="match status" value="1"/>
</dbReference>
<dbReference type="FunFam" id="1.10.860.10:FF:000001">
    <property type="entry name" value="Replicative DNA helicase"/>
    <property type="match status" value="1"/>
</dbReference>
<dbReference type="Gene3D" id="1.10.860.10">
    <property type="entry name" value="DNAb Helicase, Chain A"/>
    <property type="match status" value="1"/>
</dbReference>
<accession>A0A382RFB4</accession>
<gene>
    <name evidence="13" type="ORF">METZ01_LOCUS348115</name>
</gene>
<evidence type="ECO:0000256" key="5">
    <source>
        <dbReference type="ARBA" id="ARBA00022801"/>
    </source>
</evidence>
<evidence type="ECO:0000313" key="13">
    <source>
        <dbReference type="EMBL" id="SVC95261.1"/>
    </source>
</evidence>
<name>A0A382RFB4_9ZZZZ</name>
<feature type="non-terminal residue" evidence="13">
    <location>
        <position position="213"/>
    </location>
</feature>
<keyword evidence="4" id="KW-0547">Nucleotide-binding</keyword>
<dbReference type="Pfam" id="PF03796">
    <property type="entry name" value="DnaB_C"/>
    <property type="match status" value="1"/>
</dbReference>
<dbReference type="EMBL" id="UINC01120647">
    <property type="protein sequence ID" value="SVC95261.1"/>
    <property type="molecule type" value="Genomic_DNA"/>
</dbReference>
<dbReference type="PROSITE" id="PS51199">
    <property type="entry name" value="SF4_HELICASE"/>
    <property type="match status" value="1"/>
</dbReference>
<evidence type="ECO:0000256" key="3">
    <source>
        <dbReference type="ARBA" id="ARBA00022705"/>
    </source>
</evidence>
<dbReference type="InterPro" id="IPR016136">
    <property type="entry name" value="DNA_helicase_N/primase_C"/>
</dbReference>
<evidence type="ECO:0000256" key="9">
    <source>
        <dbReference type="ARBA" id="ARBA00023235"/>
    </source>
</evidence>
<feature type="domain" description="SF4 helicase" evidence="12">
    <location>
        <begin position="178"/>
        <end position="213"/>
    </location>
</feature>
<dbReference type="InterPro" id="IPR007694">
    <property type="entry name" value="DNA_helicase_DnaB-like_C"/>
</dbReference>
<dbReference type="InterPro" id="IPR036185">
    <property type="entry name" value="DNA_heli_DnaB-like_N_sf"/>
</dbReference>
<evidence type="ECO:0000256" key="11">
    <source>
        <dbReference type="ARBA" id="ARBA00048954"/>
    </source>
</evidence>
<keyword evidence="2" id="KW-0639">Primosome</keyword>
<dbReference type="InterPro" id="IPR007693">
    <property type="entry name" value="DNA_helicase_DnaB-like_N"/>
</dbReference>
<dbReference type="AlphaFoldDB" id="A0A382RFB4"/>
<dbReference type="GO" id="GO:0006269">
    <property type="term" value="P:DNA replication, synthesis of primer"/>
    <property type="evidence" value="ECO:0007669"/>
    <property type="project" value="UniProtKB-KW"/>
</dbReference>
<dbReference type="Gene3D" id="3.40.50.300">
    <property type="entry name" value="P-loop containing nucleotide triphosphate hydrolases"/>
    <property type="match status" value="1"/>
</dbReference>
<evidence type="ECO:0000256" key="2">
    <source>
        <dbReference type="ARBA" id="ARBA00022515"/>
    </source>
</evidence>
<evidence type="ECO:0000256" key="8">
    <source>
        <dbReference type="ARBA" id="ARBA00023125"/>
    </source>
</evidence>
<keyword evidence="7" id="KW-0067">ATP-binding</keyword>
<dbReference type="GO" id="GO:0005524">
    <property type="term" value="F:ATP binding"/>
    <property type="evidence" value="ECO:0007669"/>
    <property type="project" value="UniProtKB-KW"/>
</dbReference>
<dbReference type="GO" id="GO:0005829">
    <property type="term" value="C:cytosol"/>
    <property type="evidence" value="ECO:0007669"/>
    <property type="project" value="TreeGrafter"/>
</dbReference>
<evidence type="ECO:0000256" key="1">
    <source>
        <dbReference type="ARBA" id="ARBA00008428"/>
    </source>
</evidence>
<reference evidence="13" key="1">
    <citation type="submission" date="2018-05" db="EMBL/GenBank/DDBJ databases">
        <authorList>
            <person name="Lanie J.A."/>
            <person name="Ng W.-L."/>
            <person name="Kazmierczak K.M."/>
            <person name="Andrzejewski T.M."/>
            <person name="Davidsen T.M."/>
            <person name="Wayne K.J."/>
            <person name="Tettelin H."/>
            <person name="Glass J.I."/>
            <person name="Rusch D."/>
            <person name="Podicherti R."/>
            <person name="Tsui H.-C.T."/>
            <person name="Winkler M.E."/>
        </authorList>
    </citation>
    <scope>NUCLEOTIDE SEQUENCE</scope>
</reference>
<dbReference type="GO" id="GO:0016787">
    <property type="term" value="F:hydrolase activity"/>
    <property type="evidence" value="ECO:0007669"/>
    <property type="project" value="UniProtKB-KW"/>
</dbReference>
<dbReference type="GO" id="GO:0003677">
    <property type="term" value="F:DNA binding"/>
    <property type="evidence" value="ECO:0007669"/>
    <property type="project" value="UniProtKB-KW"/>
</dbReference>
<keyword evidence="9" id="KW-0413">Isomerase</keyword>
<protein>
    <recommendedName>
        <fullName evidence="10">DNA 5'-3' helicase</fullName>
        <ecNumber evidence="10">5.6.2.3</ecNumber>
    </recommendedName>
</protein>
<sequence length="213" mass="23524">MAKKNQPLRLPPQSVEAEQAVLGCMLIDPEAVPKVLHMLTEKSFYKTAHSHIYSVMGTLFEKNKTVDNITVTDELKKSKRLDEVGGAYFITGLSSDAPSAANVEYYAKIVKEKEILRSIIQSAVQMSTQAYDSTEDATIVLDQAEQILFNLSQDAERGGFKPIEPVLHEVLDNWGSRKKGTLTGIPTGYYDLDDLLSGLQKSDLIICAGRPSM</sequence>
<dbReference type="PANTHER" id="PTHR30153">
    <property type="entry name" value="REPLICATIVE DNA HELICASE DNAB"/>
    <property type="match status" value="1"/>
</dbReference>
<keyword evidence="6" id="KW-0347">Helicase</keyword>
<dbReference type="Pfam" id="PF00772">
    <property type="entry name" value="DnaB"/>
    <property type="match status" value="1"/>
</dbReference>
<organism evidence="13">
    <name type="scientific">marine metagenome</name>
    <dbReference type="NCBI Taxonomy" id="408172"/>
    <lineage>
        <taxon>unclassified sequences</taxon>
        <taxon>metagenomes</taxon>
        <taxon>ecological metagenomes</taxon>
    </lineage>
</organism>
<keyword evidence="5" id="KW-0378">Hydrolase</keyword>
<evidence type="ECO:0000256" key="6">
    <source>
        <dbReference type="ARBA" id="ARBA00022806"/>
    </source>
</evidence>
<dbReference type="PANTHER" id="PTHR30153:SF2">
    <property type="entry name" value="REPLICATIVE DNA HELICASE"/>
    <property type="match status" value="1"/>
</dbReference>
<comment type="similarity">
    <text evidence="1">Belongs to the helicase family. DnaB subfamily.</text>
</comment>
<comment type="catalytic activity">
    <reaction evidence="11">
        <text>ATP + H2O = ADP + phosphate + H(+)</text>
        <dbReference type="Rhea" id="RHEA:13065"/>
        <dbReference type="ChEBI" id="CHEBI:15377"/>
        <dbReference type="ChEBI" id="CHEBI:15378"/>
        <dbReference type="ChEBI" id="CHEBI:30616"/>
        <dbReference type="ChEBI" id="CHEBI:43474"/>
        <dbReference type="ChEBI" id="CHEBI:456216"/>
        <dbReference type="EC" id="5.6.2.3"/>
    </reaction>
</comment>
<dbReference type="EC" id="5.6.2.3" evidence="10"/>
<keyword evidence="8" id="KW-0238">DNA-binding</keyword>
<evidence type="ECO:0000256" key="10">
    <source>
        <dbReference type="ARBA" id="ARBA00044969"/>
    </source>
</evidence>
<evidence type="ECO:0000256" key="7">
    <source>
        <dbReference type="ARBA" id="ARBA00022840"/>
    </source>
</evidence>
<keyword evidence="3" id="KW-0235">DNA replication</keyword>
<dbReference type="GO" id="GO:0043139">
    <property type="term" value="F:5'-3' DNA helicase activity"/>
    <property type="evidence" value="ECO:0007669"/>
    <property type="project" value="UniProtKB-EC"/>
</dbReference>
<proteinExistence type="inferred from homology"/>
<evidence type="ECO:0000259" key="12">
    <source>
        <dbReference type="PROSITE" id="PS51199"/>
    </source>
</evidence>
<dbReference type="InterPro" id="IPR027417">
    <property type="entry name" value="P-loop_NTPase"/>
</dbReference>